<gene>
    <name evidence="2" type="ORF">ADEAN_000768300</name>
</gene>
<dbReference type="EMBL" id="LR877160">
    <property type="protein sequence ID" value="CAD2220168.1"/>
    <property type="molecule type" value="Genomic_DNA"/>
</dbReference>
<protein>
    <recommendedName>
        <fullName evidence="4">Tetratricopeptide repeat</fullName>
    </recommendedName>
</protein>
<accession>A0A7G2CJY1</accession>
<name>A0A7G2CJY1_9TRYP</name>
<dbReference type="AlphaFoldDB" id="A0A7G2CJY1"/>
<evidence type="ECO:0000313" key="2">
    <source>
        <dbReference type="EMBL" id="CAD2220168.1"/>
    </source>
</evidence>
<sequence length="139" mass="16308">MTPHYYNQTQNNSEGMTDLIGGEKKKKNEQDRLNLILSKVLSMEQKTQNVKLHVTSLNNLCLVDYKLGRYKESRDGASDVISFCEFYRIHNDNENDRKEWTSLQCKARLRRASAYLMLGDYEKAEEDVEILKKRAMRIP</sequence>
<proteinExistence type="predicted"/>
<dbReference type="Gene3D" id="1.25.40.10">
    <property type="entry name" value="Tetratricopeptide repeat domain"/>
    <property type="match status" value="1"/>
</dbReference>
<organism evidence="2 3">
    <name type="scientific">Angomonas deanei</name>
    <dbReference type="NCBI Taxonomy" id="59799"/>
    <lineage>
        <taxon>Eukaryota</taxon>
        <taxon>Discoba</taxon>
        <taxon>Euglenozoa</taxon>
        <taxon>Kinetoplastea</taxon>
        <taxon>Metakinetoplastina</taxon>
        <taxon>Trypanosomatida</taxon>
        <taxon>Trypanosomatidae</taxon>
        <taxon>Strigomonadinae</taxon>
        <taxon>Angomonas</taxon>
    </lineage>
</organism>
<evidence type="ECO:0008006" key="4">
    <source>
        <dbReference type="Google" id="ProtNLM"/>
    </source>
</evidence>
<feature type="region of interest" description="Disordered" evidence="1">
    <location>
        <begin position="1"/>
        <end position="25"/>
    </location>
</feature>
<reference evidence="2 3" key="1">
    <citation type="submission" date="2020-08" db="EMBL/GenBank/DDBJ databases">
        <authorList>
            <person name="Newling K."/>
            <person name="Davey J."/>
            <person name="Forrester S."/>
        </authorList>
    </citation>
    <scope>NUCLEOTIDE SEQUENCE [LARGE SCALE GENOMIC DNA]</scope>
    <source>
        <strain evidence="3">Crithidia deanei Carvalho (ATCC PRA-265)</strain>
    </source>
</reference>
<dbReference type="Proteomes" id="UP000515908">
    <property type="component" value="Chromosome 16"/>
</dbReference>
<keyword evidence="3" id="KW-1185">Reference proteome</keyword>
<dbReference type="InterPro" id="IPR011990">
    <property type="entry name" value="TPR-like_helical_dom_sf"/>
</dbReference>
<feature type="compositionally biased region" description="Polar residues" evidence="1">
    <location>
        <begin position="1"/>
        <end position="15"/>
    </location>
</feature>
<dbReference type="VEuPathDB" id="TriTrypDB:ADEAN_000768300"/>
<evidence type="ECO:0000313" key="3">
    <source>
        <dbReference type="Proteomes" id="UP000515908"/>
    </source>
</evidence>
<evidence type="ECO:0000256" key="1">
    <source>
        <dbReference type="SAM" id="MobiDB-lite"/>
    </source>
</evidence>
<dbReference type="SUPFAM" id="SSF48452">
    <property type="entry name" value="TPR-like"/>
    <property type="match status" value="1"/>
</dbReference>